<dbReference type="Proteomes" id="UP000663918">
    <property type="component" value="Chromosome"/>
</dbReference>
<dbReference type="RefSeq" id="WP_207869644.1">
    <property type="nucleotide sequence ID" value="NZ_CP062222.1"/>
</dbReference>
<dbReference type="AlphaFoldDB" id="A0A975C3F5"/>
<gene>
    <name evidence="1" type="ORF">IFJ75_16790</name>
</gene>
<dbReference type="KEGG" id="bgoe:IFJ75_16790"/>
<sequence length="124" mass="13912">MAPAEPALRCLAVAVRLDAKNEIDSFELTHLLDDLAGSGQWMTTLEWLFVEPPQSAAGEVTAPVSLPEEIAVKAILADLTNEPHRILFDHAMTPAEIRRWRWVAFQMDLNPEGRGRFPWERGHG</sequence>
<proteinExistence type="predicted"/>
<reference evidence="1" key="1">
    <citation type="submission" date="2020-09" db="EMBL/GenBank/DDBJ databases">
        <title>Brevundimonas sp. LVF2 isolated from a puddle in Goettingen, Germany.</title>
        <authorList>
            <person name="Friedrich I."/>
            <person name="Klassen A."/>
            <person name="Hannes N."/>
            <person name="Schneider D."/>
            <person name="Hertel R."/>
            <person name="Daniel R."/>
        </authorList>
    </citation>
    <scope>NUCLEOTIDE SEQUENCE</scope>
    <source>
        <strain evidence="1">LVF2</strain>
    </source>
</reference>
<keyword evidence="2" id="KW-1185">Reference proteome</keyword>
<protein>
    <submittedName>
        <fullName evidence="1">Uncharacterized protein</fullName>
    </submittedName>
</protein>
<accession>A0A975C3F5</accession>
<organism evidence="1 2">
    <name type="scientific">Brevundimonas goettingensis</name>
    <dbReference type="NCBI Taxonomy" id="2774190"/>
    <lineage>
        <taxon>Bacteria</taxon>
        <taxon>Pseudomonadati</taxon>
        <taxon>Pseudomonadota</taxon>
        <taxon>Alphaproteobacteria</taxon>
        <taxon>Caulobacterales</taxon>
        <taxon>Caulobacteraceae</taxon>
        <taxon>Brevundimonas</taxon>
    </lineage>
</organism>
<evidence type="ECO:0000313" key="1">
    <source>
        <dbReference type="EMBL" id="QTC90862.1"/>
    </source>
</evidence>
<evidence type="ECO:0000313" key="2">
    <source>
        <dbReference type="Proteomes" id="UP000663918"/>
    </source>
</evidence>
<name>A0A975C3F5_9CAUL</name>
<dbReference type="EMBL" id="CP062222">
    <property type="protein sequence ID" value="QTC90862.1"/>
    <property type="molecule type" value="Genomic_DNA"/>
</dbReference>